<evidence type="ECO:0000256" key="1">
    <source>
        <dbReference type="SAM" id="Phobius"/>
    </source>
</evidence>
<name>A0A7W5ASB2_9ACTN</name>
<evidence type="ECO:0000313" key="3">
    <source>
        <dbReference type="Proteomes" id="UP000590749"/>
    </source>
</evidence>
<dbReference type="RefSeq" id="WP_183227914.1">
    <property type="nucleotide sequence ID" value="NZ_BMPW01000042.1"/>
</dbReference>
<evidence type="ECO:0000313" key="2">
    <source>
        <dbReference type="EMBL" id="MBB3101507.1"/>
    </source>
</evidence>
<sequence>MNENPRPLMAFVFGLICALNGMVLLLAALGVWRPSLAWAVLSTLAATGVALMAGGVPDAGRRRWGRS</sequence>
<keyword evidence="1" id="KW-0472">Membrane</keyword>
<gene>
    <name evidence="2" type="ORF">FHR83_009236</name>
</gene>
<dbReference type="Proteomes" id="UP000590749">
    <property type="component" value="Unassembled WGS sequence"/>
</dbReference>
<keyword evidence="3" id="KW-1185">Reference proteome</keyword>
<proteinExistence type="predicted"/>
<protein>
    <submittedName>
        <fullName evidence="2">Uncharacterized protein</fullName>
    </submittedName>
</protein>
<dbReference type="AlphaFoldDB" id="A0A7W5ASB2"/>
<dbReference type="EMBL" id="JACHXF010000039">
    <property type="protein sequence ID" value="MBB3101507.1"/>
    <property type="molecule type" value="Genomic_DNA"/>
</dbReference>
<accession>A0A7W5ASB2</accession>
<feature type="transmembrane region" description="Helical" evidence="1">
    <location>
        <begin position="7"/>
        <end position="30"/>
    </location>
</feature>
<organism evidence="2 3">
    <name type="scientific">Actinoplanes campanulatus</name>
    <dbReference type="NCBI Taxonomy" id="113559"/>
    <lineage>
        <taxon>Bacteria</taxon>
        <taxon>Bacillati</taxon>
        <taxon>Actinomycetota</taxon>
        <taxon>Actinomycetes</taxon>
        <taxon>Micromonosporales</taxon>
        <taxon>Micromonosporaceae</taxon>
        <taxon>Actinoplanes</taxon>
    </lineage>
</organism>
<feature type="transmembrane region" description="Helical" evidence="1">
    <location>
        <begin position="36"/>
        <end position="56"/>
    </location>
</feature>
<reference evidence="2 3" key="1">
    <citation type="submission" date="2020-08" db="EMBL/GenBank/DDBJ databases">
        <title>Genomic Encyclopedia of Type Strains, Phase III (KMG-III): the genomes of soil and plant-associated and newly described type strains.</title>
        <authorList>
            <person name="Whitman W."/>
        </authorList>
    </citation>
    <scope>NUCLEOTIDE SEQUENCE [LARGE SCALE GENOMIC DNA]</scope>
    <source>
        <strain evidence="2 3">CECT 3287</strain>
    </source>
</reference>
<keyword evidence="1" id="KW-0812">Transmembrane</keyword>
<keyword evidence="1" id="KW-1133">Transmembrane helix</keyword>
<comment type="caution">
    <text evidence="2">The sequence shown here is derived from an EMBL/GenBank/DDBJ whole genome shotgun (WGS) entry which is preliminary data.</text>
</comment>